<organism evidence="2 3">
    <name type="scientific">Anaerotruncus colihominis</name>
    <dbReference type="NCBI Taxonomy" id="169435"/>
    <lineage>
        <taxon>Bacteria</taxon>
        <taxon>Bacillati</taxon>
        <taxon>Bacillota</taxon>
        <taxon>Clostridia</taxon>
        <taxon>Eubacteriales</taxon>
        <taxon>Oscillospiraceae</taxon>
        <taxon>Anaerotruncus</taxon>
    </lineage>
</organism>
<feature type="transmembrane region" description="Helical" evidence="1">
    <location>
        <begin position="177"/>
        <end position="198"/>
    </location>
</feature>
<evidence type="ECO:0000256" key="1">
    <source>
        <dbReference type="SAM" id="Phobius"/>
    </source>
</evidence>
<dbReference type="InterPro" id="IPR010380">
    <property type="entry name" value="DUF975"/>
</dbReference>
<evidence type="ECO:0000313" key="2">
    <source>
        <dbReference type="EMBL" id="NBH62369.1"/>
    </source>
</evidence>
<keyword evidence="1" id="KW-0812">Transmembrane</keyword>
<dbReference type="Proteomes" id="UP000446866">
    <property type="component" value="Unassembled WGS sequence"/>
</dbReference>
<dbReference type="PANTHER" id="PTHR40076:SF1">
    <property type="entry name" value="MEMBRANE PROTEIN"/>
    <property type="match status" value="1"/>
</dbReference>
<dbReference type="Pfam" id="PF06161">
    <property type="entry name" value="DUF975"/>
    <property type="match status" value="1"/>
</dbReference>
<dbReference type="RefSeq" id="WP_160202655.1">
    <property type="nucleotide sequence ID" value="NZ_QXWK01000023.1"/>
</dbReference>
<keyword evidence="1" id="KW-1133">Transmembrane helix</keyword>
<feature type="transmembrane region" description="Helical" evidence="1">
    <location>
        <begin position="74"/>
        <end position="95"/>
    </location>
</feature>
<feature type="transmembrane region" description="Helical" evidence="1">
    <location>
        <begin position="204"/>
        <end position="226"/>
    </location>
</feature>
<dbReference type="AlphaFoldDB" id="A0A845QKH3"/>
<proteinExistence type="predicted"/>
<protein>
    <submittedName>
        <fullName evidence="2">DUF975 family protein</fullName>
    </submittedName>
</protein>
<evidence type="ECO:0000313" key="3">
    <source>
        <dbReference type="Proteomes" id="UP000446866"/>
    </source>
</evidence>
<comment type="caution">
    <text evidence="2">The sequence shown here is derived from an EMBL/GenBank/DDBJ whole genome shotgun (WGS) entry which is preliminary data.</text>
</comment>
<feature type="transmembrane region" description="Helical" evidence="1">
    <location>
        <begin position="28"/>
        <end position="53"/>
    </location>
</feature>
<name>A0A845QKH3_9FIRM</name>
<dbReference type="PANTHER" id="PTHR40076">
    <property type="entry name" value="MEMBRANE PROTEIN-RELATED"/>
    <property type="match status" value="1"/>
</dbReference>
<accession>A0A845QKH3</accession>
<sequence length="253" mass="28665">MYNIIVRETSSEIRAIARSSLKGCWPQVAIGVFLYYVMTMTIPVLLGYLMPFASYNYYNTFFEQSISLSYVARLYNLVLTGAFELGLCSFMIGFFRRKESNPAGIFNGFENFPKAFCLFVVQNIFIALWALLLVVPGIIAAIRYSQAFYVLADHPDKGVMECIEESKRMMNGNKGKFFCLMLSFIGWAILAAIPSAFMPIIPGIVGEIIDLVYSIPVFFMLTYLYVTRVVFYDLASGHLVAKSEPSPEDSYYF</sequence>
<feature type="transmembrane region" description="Helical" evidence="1">
    <location>
        <begin position="115"/>
        <end position="142"/>
    </location>
</feature>
<keyword evidence="3" id="KW-1185">Reference proteome</keyword>
<reference evidence="2 3" key="1">
    <citation type="submission" date="2018-08" db="EMBL/GenBank/DDBJ databases">
        <title>Murine metabolic-syndrome-specific gut microbial biobank.</title>
        <authorList>
            <person name="Liu C."/>
        </authorList>
    </citation>
    <scope>NUCLEOTIDE SEQUENCE [LARGE SCALE GENOMIC DNA]</scope>
    <source>
        <strain evidence="2 3">28</strain>
    </source>
</reference>
<keyword evidence="1" id="KW-0472">Membrane</keyword>
<dbReference type="EMBL" id="QXWK01000023">
    <property type="protein sequence ID" value="NBH62369.1"/>
    <property type="molecule type" value="Genomic_DNA"/>
</dbReference>
<gene>
    <name evidence="2" type="ORF">D0435_11980</name>
</gene>